<evidence type="ECO:0000259" key="1">
    <source>
        <dbReference type="Pfam" id="PF10727"/>
    </source>
</evidence>
<dbReference type="InterPro" id="IPR019665">
    <property type="entry name" value="OxRdtase/DH_put_Rossmann_dom"/>
</dbReference>
<dbReference type="PANTHER" id="PTHR40459:SF1">
    <property type="entry name" value="CONSERVED HYPOTHETICAL ALANINE AND LEUCINE RICH PROTEIN"/>
    <property type="match status" value="1"/>
</dbReference>
<dbReference type="Pfam" id="PF10727">
    <property type="entry name" value="Rossmann-like"/>
    <property type="match status" value="1"/>
</dbReference>
<evidence type="ECO:0000313" key="3">
    <source>
        <dbReference type="EMBL" id="MBC2576660.1"/>
    </source>
</evidence>
<keyword evidence="4" id="KW-1185">Reference proteome</keyword>
<organism evidence="3 4">
    <name type="scientific">Peptostreptococcus canis</name>
    <dbReference type="NCBI Taxonomy" id="1159213"/>
    <lineage>
        <taxon>Bacteria</taxon>
        <taxon>Bacillati</taxon>
        <taxon>Bacillota</taxon>
        <taxon>Clostridia</taxon>
        <taxon>Peptostreptococcales</taxon>
        <taxon>Peptostreptococcaceae</taxon>
        <taxon>Peptostreptococcus</taxon>
    </lineage>
</organism>
<gene>
    <name evidence="3" type="ORF">HLB29_08180</name>
</gene>
<comment type="caution">
    <text evidence="3">The sequence shown here is derived from an EMBL/GenBank/DDBJ whole genome shotgun (WGS) entry which is preliminary data.</text>
</comment>
<dbReference type="SUPFAM" id="SSF51735">
    <property type="entry name" value="NAD(P)-binding Rossmann-fold domains"/>
    <property type="match status" value="1"/>
</dbReference>
<protein>
    <submittedName>
        <fullName evidence="3">DUF2520 domain-containing protein</fullName>
    </submittedName>
</protein>
<reference evidence="3 4" key="1">
    <citation type="submission" date="2020-05" db="EMBL/GenBank/DDBJ databases">
        <title>Draft genome of xy-202 and genomic insight in genome of the genus Peptostreptococcus.</title>
        <authorList>
            <person name="Zhang Z."/>
        </authorList>
    </citation>
    <scope>NUCLEOTIDE SEQUENCE [LARGE SCALE GENOMIC DNA]</scope>
    <source>
        <strain evidence="3 4">DSM 27025</strain>
    </source>
</reference>
<dbReference type="RefSeq" id="WP_185624678.1">
    <property type="nucleotide sequence ID" value="NZ_JABGBW010000009.1"/>
</dbReference>
<sequence>MYKVGIIGAGKVGISVGLYFFNTDEFEISGYYSKSLDSIKYASKMTNSAQFNNLEKLVNKSDILIITTPDDSISEVWEKVSHFNIQNKIICHCSGSLSSEIFFDISSKGAHGCSLHPLMAISSKENSYKDMNNTFFTLEGDKKAIEVIEKLLISKNNQYKIIHTMDKIKYHLASVFLSNLVLSLGNISLGLLEEYGFDEKDALNAFSSLAIGNLKNFFEKGVVDSITGPVERNDIGTIENHLKSISSDNYIDVDKIYRLLSLEIIKVAEKKHKDRDYKNLKGLLRKERL</sequence>
<evidence type="ECO:0000259" key="2">
    <source>
        <dbReference type="Pfam" id="PF10728"/>
    </source>
</evidence>
<accession>A0ABR6TMK9</accession>
<feature type="domain" description="Putative oxidoreductase/dehydrogenase Rossmann-like" evidence="1">
    <location>
        <begin position="3"/>
        <end position="117"/>
    </location>
</feature>
<proteinExistence type="predicted"/>
<dbReference type="PANTHER" id="PTHR40459">
    <property type="entry name" value="CONSERVED HYPOTHETICAL ALANINE AND LEUCINE RICH PROTEIN"/>
    <property type="match status" value="1"/>
</dbReference>
<dbReference type="Gene3D" id="3.40.50.720">
    <property type="entry name" value="NAD(P)-binding Rossmann-like Domain"/>
    <property type="match status" value="1"/>
</dbReference>
<dbReference type="Pfam" id="PF10728">
    <property type="entry name" value="DUF2520"/>
    <property type="match status" value="1"/>
</dbReference>
<dbReference type="EMBL" id="JABGBW010000009">
    <property type="protein sequence ID" value="MBC2576660.1"/>
    <property type="molecule type" value="Genomic_DNA"/>
</dbReference>
<dbReference type="SUPFAM" id="SSF48179">
    <property type="entry name" value="6-phosphogluconate dehydrogenase C-terminal domain-like"/>
    <property type="match status" value="1"/>
</dbReference>
<dbReference type="InterPro" id="IPR037108">
    <property type="entry name" value="TM1727-like_C_sf"/>
</dbReference>
<dbReference type="InterPro" id="IPR036291">
    <property type="entry name" value="NAD(P)-bd_dom_sf"/>
</dbReference>
<name>A0ABR6TMK9_9FIRM</name>
<dbReference type="InterPro" id="IPR008927">
    <property type="entry name" value="6-PGluconate_DH-like_C_sf"/>
</dbReference>
<dbReference type="Proteomes" id="UP000713904">
    <property type="component" value="Unassembled WGS sequence"/>
</dbReference>
<dbReference type="InterPro" id="IPR018931">
    <property type="entry name" value="DUF2520"/>
</dbReference>
<evidence type="ECO:0000313" key="4">
    <source>
        <dbReference type="Proteomes" id="UP000713904"/>
    </source>
</evidence>
<dbReference type="Gene3D" id="1.10.1040.20">
    <property type="entry name" value="ProC-like, C-terminal domain"/>
    <property type="match status" value="1"/>
</dbReference>
<feature type="domain" description="DUF2520" evidence="2">
    <location>
        <begin position="135"/>
        <end position="263"/>
    </location>
</feature>